<dbReference type="EMBL" id="LIUT01000008">
    <property type="protein sequence ID" value="KOR76168.1"/>
    <property type="molecule type" value="Genomic_DNA"/>
</dbReference>
<dbReference type="AlphaFoldDB" id="A0A0M1N1Z3"/>
<dbReference type="PATRIC" id="fig|1705565.3.peg.1497"/>
<comment type="caution">
    <text evidence="1">The sequence shown here is derived from an EMBL/GenBank/DDBJ whole genome shotgun (WGS) entry which is preliminary data.</text>
</comment>
<dbReference type="Proteomes" id="UP000036932">
    <property type="component" value="Unassembled WGS sequence"/>
</dbReference>
<sequence length="109" mass="11901">MDPTRRINRIICLALGFLLIASVSQIPMTDLSDSAAASGLEASEGILPASSPVPKSPEPVRLMLEAKHNVSLLSSQNVTSCTDTDMFLLLKHMKLEPLKFRSNYVDHHA</sequence>
<organism evidence="1 2">
    <name type="scientific">Paenibacillus solani</name>
    <dbReference type="NCBI Taxonomy" id="1705565"/>
    <lineage>
        <taxon>Bacteria</taxon>
        <taxon>Bacillati</taxon>
        <taxon>Bacillota</taxon>
        <taxon>Bacilli</taxon>
        <taxon>Bacillales</taxon>
        <taxon>Paenibacillaceae</taxon>
        <taxon>Paenibacillus</taxon>
    </lineage>
</organism>
<evidence type="ECO:0000313" key="2">
    <source>
        <dbReference type="Proteomes" id="UP000036932"/>
    </source>
</evidence>
<evidence type="ECO:0000313" key="1">
    <source>
        <dbReference type="EMBL" id="KOR76168.1"/>
    </source>
</evidence>
<dbReference type="OrthoDB" id="2661757at2"/>
<name>A0A0M1N1Z3_9BACL</name>
<accession>A0A0M1N1Z3</accession>
<keyword evidence="2" id="KW-1185">Reference proteome</keyword>
<protein>
    <submittedName>
        <fullName evidence="1">Uncharacterized protein</fullName>
    </submittedName>
</protein>
<reference evidence="2" key="1">
    <citation type="submission" date="2015-08" db="EMBL/GenBank/DDBJ databases">
        <title>Genome sequencing project for genomic taxonomy and phylogenomics of Bacillus-like bacteria.</title>
        <authorList>
            <person name="Liu B."/>
            <person name="Wang J."/>
            <person name="Zhu Y."/>
            <person name="Liu G."/>
            <person name="Chen Q."/>
            <person name="Chen Z."/>
            <person name="Lan J."/>
            <person name="Che J."/>
            <person name="Ge C."/>
            <person name="Shi H."/>
            <person name="Pan Z."/>
            <person name="Liu X."/>
        </authorList>
    </citation>
    <scope>NUCLEOTIDE SEQUENCE [LARGE SCALE GENOMIC DNA]</scope>
    <source>
        <strain evidence="2">FJAT-22460</strain>
    </source>
</reference>
<proteinExistence type="predicted"/>
<gene>
    <name evidence="1" type="ORF">AM231_26435</name>
</gene>